<dbReference type="EMBL" id="JBHTLT010000027">
    <property type="protein sequence ID" value="MFD1204577.1"/>
    <property type="molecule type" value="Genomic_DNA"/>
</dbReference>
<name>A0ABW3TVN5_9BACL</name>
<dbReference type="RefSeq" id="WP_381480002.1">
    <property type="nucleotide sequence ID" value="NZ_JBHTLT010000027.1"/>
</dbReference>
<feature type="region of interest" description="Disordered" evidence="1">
    <location>
        <begin position="133"/>
        <end position="154"/>
    </location>
</feature>
<evidence type="ECO:0000313" key="4">
    <source>
        <dbReference type="Proteomes" id="UP001597231"/>
    </source>
</evidence>
<evidence type="ECO:0000256" key="2">
    <source>
        <dbReference type="SAM" id="SignalP"/>
    </source>
</evidence>
<keyword evidence="2" id="KW-0732">Signal</keyword>
<evidence type="ECO:0000313" key="3">
    <source>
        <dbReference type="EMBL" id="MFD1204577.1"/>
    </source>
</evidence>
<comment type="caution">
    <text evidence="3">The sequence shown here is derived from an EMBL/GenBank/DDBJ whole genome shotgun (WGS) entry which is preliminary data.</text>
</comment>
<evidence type="ECO:0000256" key="1">
    <source>
        <dbReference type="SAM" id="MobiDB-lite"/>
    </source>
</evidence>
<feature type="signal peptide" evidence="2">
    <location>
        <begin position="1"/>
        <end position="21"/>
    </location>
</feature>
<protein>
    <recommendedName>
        <fullName evidence="5">Fungalysin/Thermolysin Propeptide Motif</fullName>
    </recommendedName>
</protein>
<sequence length="225" mass="24674">MKKLFATTLSAVLLTTGGFGAANALHTDKVEAATPKYESTYANHDARYQSSITANELKQLPEYATVASKINVNGLTAKVTENNSNKRIILFTDARGQGKYKSIFVKKTNSLKVIDFRGGEIFFGTVKLAEAVPGTSTESTPEATKPESKPVTDQNSTLAEYAKLSSVVNVKNFNMQVVEDNASKRIITLKDQNGRVQYKSIFMKRTNMLKVINTRGGQVFYGSVK</sequence>
<dbReference type="Proteomes" id="UP001597231">
    <property type="component" value="Unassembled WGS sequence"/>
</dbReference>
<accession>A0ABW3TVN5</accession>
<organism evidence="3 4">
    <name type="scientific">Sporosarcina contaminans</name>
    <dbReference type="NCBI Taxonomy" id="633403"/>
    <lineage>
        <taxon>Bacteria</taxon>
        <taxon>Bacillati</taxon>
        <taxon>Bacillota</taxon>
        <taxon>Bacilli</taxon>
        <taxon>Bacillales</taxon>
        <taxon>Caryophanaceae</taxon>
        <taxon>Sporosarcina</taxon>
    </lineage>
</organism>
<evidence type="ECO:0008006" key="5">
    <source>
        <dbReference type="Google" id="ProtNLM"/>
    </source>
</evidence>
<gene>
    <name evidence="3" type="ORF">ACFQ38_05560</name>
</gene>
<feature type="chain" id="PRO_5047108657" description="Fungalysin/Thermolysin Propeptide Motif" evidence="2">
    <location>
        <begin position="22"/>
        <end position="225"/>
    </location>
</feature>
<proteinExistence type="predicted"/>
<reference evidence="4" key="1">
    <citation type="journal article" date="2019" name="Int. J. Syst. Evol. Microbiol.">
        <title>The Global Catalogue of Microorganisms (GCM) 10K type strain sequencing project: providing services to taxonomists for standard genome sequencing and annotation.</title>
        <authorList>
            <consortium name="The Broad Institute Genomics Platform"/>
            <consortium name="The Broad Institute Genome Sequencing Center for Infectious Disease"/>
            <person name="Wu L."/>
            <person name="Ma J."/>
        </authorList>
    </citation>
    <scope>NUCLEOTIDE SEQUENCE [LARGE SCALE GENOMIC DNA]</scope>
    <source>
        <strain evidence="4">CCUG 53915</strain>
    </source>
</reference>
<keyword evidence="4" id="KW-1185">Reference proteome</keyword>